<accession>A0A8T3VN90</accession>
<dbReference type="AlphaFoldDB" id="A0A8T3VN90"/>
<evidence type="ECO:0000256" key="4">
    <source>
        <dbReference type="ARBA" id="ARBA00022989"/>
    </source>
</evidence>
<organism evidence="7 8">
    <name type="scientific">Methanobrevibacter olleyae</name>
    <dbReference type="NCBI Taxonomy" id="294671"/>
    <lineage>
        <taxon>Archaea</taxon>
        <taxon>Methanobacteriati</taxon>
        <taxon>Methanobacteriota</taxon>
        <taxon>Methanomada group</taxon>
        <taxon>Methanobacteria</taxon>
        <taxon>Methanobacteriales</taxon>
        <taxon>Methanobacteriaceae</taxon>
        <taxon>Methanobrevibacter</taxon>
    </lineage>
</organism>
<feature type="transmembrane region" description="Helical" evidence="6">
    <location>
        <begin position="60"/>
        <end position="78"/>
    </location>
</feature>
<evidence type="ECO:0000313" key="8">
    <source>
        <dbReference type="Proteomes" id="UP000732619"/>
    </source>
</evidence>
<dbReference type="CDD" id="cd16914">
    <property type="entry name" value="EcfT"/>
    <property type="match status" value="1"/>
</dbReference>
<evidence type="ECO:0000256" key="1">
    <source>
        <dbReference type="ARBA" id="ARBA00004141"/>
    </source>
</evidence>
<dbReference type="Pfam" id="PF02361">
    <property type="entry name" value="CbiQ"/>
    <property type="match status" value="1"/>
</dbReference>
<evidence type="ECO:0000256" key="2">
    <source>
        <dbReference type="ARBA" id="ARBA00022475"/>
    </source>
</evidence>
<gene>
    <name evidence="7" type="ORF">E7Z75_07550</name>
</gene>
<comment type="caution">
    <text evidence="7">The sequence shown here is derived from an EMBL/GenBank/DDBJ whole genome shotgun (WGS) entry which is preliminary data.</text>
</comment>
<comment type="subcellular location">
    <subcellularLocation>
        <location evidence="1">Membrane</location>
        <topology evidence="1">Multi-pass membrane protein</topology>
    </subcellularLocation>
</comment>
<protein>
    <submittedName>
        <fullName evidence="7">Energy-coupling factor transporter transmembrane protein EcfT</fullName>
    </submittedName>
</protein>
<name>A0A8T3VN90_METOL</name>
<dbReference type="InterPro" id="IPR003339">
    <property type="entry name" value="ABC/ECF_trnsptr_transmembrane"/>
</dbReference>
<feature type="transmembrane region" description="Helical" evidence="6">
    <location>
        <begin position="20"/>
        <end position="53"/>
    </location>
</feature>
<feature type="transmembrane region" description="Helical" evidence="6">
    <location>
        <begin position="84"/>
        <end position="108"/>
    </location>
</feature>
<keyword evidence="3 6" id="KW-0812">Transmembrane</keyword>
<sequence length="242" mass="27388">MELGLNNEEKTFFNLDPRTKIFLLVILSFMVFNDAPLYISGILVLIPFLCLLFSNHKKTAIIYFVLYLIAKYIQIYLLPSSTGIIAIILITVSYTASRMLPILLMGYYTISTTKVSEFIASMERSNVPKDITIPFSVIFRYIPSVYEEIKSITNAMKMRGFGLTLKSLKNPLKMVEFYMVPILISAVKTSDELSAASLTRGLSSPKKRTHLVKVKFTLLDYILIAIAIVGFLVYAFYFIGGH</sequence>
<keyword evidence="4 6" id="KW-1133">Transmembrane helix</keyword>
<keyword evidence="2" id="KW-1003">Cell membrane</keyword>
<dbReference type="PANTHER" id="PTHR34857:SF2">
    <property type="entry name" value="SLL0384 PROTEIN"/>
    <property type="match status" value="1"/>
</dbReference>
<evidence type="ECO:0000256" key="5">
    <source>
        <dbReference type="ARBA" id="ARBA00023136"/>
    </source>
</evidence>
<evidence type="ECO:0000313" key="7">
    <source>
        <dbReference type="EMBL" id="MBE6512974.1"/>
    </source>
</evidence>
<dbReference type="Proteomes" id="UP000732619">
    <property type="component" value="Unassembled WGS sequence"/>
</dbReference>
<keyword evidence="5 6" id="KW-0472">Membrane</keyword>
<dbReference type="EMBL" id="SUTG01000040">
    <property type="protein sequence ID" value="MBE6512974.1"/>
    <property type="molecule type" value="Genomic_DNA"/>
</dbReference>
<proteinExistence type="predicted"/>
<evidence type="ECO:0000256" key="6">
    <source>
        <dbReference type="SAM" id="Phobius"/>
    </source>
</evidence>
<feature type="transmembrane region" description="Helical" evidence="6">
    <location>
        <begin position="216"/>
        <end position="239"/>
    </location>
</feature>
<reference evidence="7" key="1">
    <citation type="submission" date="2019-04" db="EMBL/GenBank/DDBJ databases">
        <title>Evolution of Biomass-Degrading Anaerobic Consortia Revealed by Metagenomics.</title>
        <authorList>
            <person name="Peng X."/>
        </authorList>
    </citation>
    <scope>NUCLEOTIDE SEQUENCE</scope>
    <source>
        <strain evidence="7">SIG14</strain>
    </source>
</reference>
<dbReference type="InterPro" id="IPR051611">
    <property type="entry name" value="ECF_transporter_component"/>
</dbReference>
<dbReference type="GO" id="GO:0005886">
    <property type="term" value="C:plasma membrane"/>
    <property type="evidence" value="ECO:0007669"/>
    <property type="project" value="UniProtKB-ARBA"/>
</dbReference>
<evidence type="ECO:0000256" key="3">
    <source>
        <dbReference type="ARBA" id="ARBA00022692"/>
    </source>
</evidence>
<dbReference type="PANTHER" id="PTHR34857">
    <property type="entry name" value="SLL0384 PROTEIN"/>
    <property type="match status" value="1"/>
</dbReference>